<dbReference type="EMBL" id="JHEG02000059">
    <property type="protein sequence ID" value="KIE07316.1"/>
    <property type="molecule type" value="Genomic_DNA"/>
</dbReference>
<dbReference type="OrthoDB" id="483651at2"/>
<dbReference type="EMBL" id="JHEG04000001">
    <property type="protein sequence ID" value="KAF3889223.1"/>
    <property type="molecule type" value="Genomic_DNA"/>
</dbReference>
<organism evidence="7">
    <name type="scientific">Tolypothrix bouteillei VB521301</name>
    <dbReference type="NCBI Taxonomy" id="1479485"/>
    <lineage>
        <taxon>Bacteria</taxon>
        <taxon>Bacillati</taxon>
        <taxon>Cyanobacteriota</taxon>
        <taxon>Cyanophyceae</taxon>
        <taxon>Nostocales</taxon>
        <taxon>Tolypothrichaceae</taxon>
        <taxon>Tolypothrix</taxon>
    </lineage>
</organism>
<proteinExistence type="predicted"/>
<dbReference type="GO" id="GO:0016740">
    <property type="term" value="F:transferase activity"/>
    <property type="evidence" value="ECO:0007669"/>
    <property type="project" value="UniProtKB-KW"/>
</dbReference>
<dbReference type="GO" id="GO:0006355">
    <property type="term" value="P:regulation of DNA-templated transcription"/>
    <property type="evidence" value="ECO:0007669"/>
    <property type="project" value="InterPro"/>
</dbReference>
<keyword evidence="2" id="KW-0597">Phosphoprotein</keyword>
<dbReference type="Pfam" id="PF00486">
    <property type="entry name" value="Trans_reg_C"/>
    <property type="match status" value="1"/>
</dbReference>
<evidence type="ECO:0000256" key="2">
    <source>
        <dbReference type="PROSITE-ProRule" id="PRU00169"/>
    </source>
</evidence>
<dbReference type="PANTHER" id="PTHR48111:SF15">
    <property type="entry name" value="OMPR SUBFAMILY"/>
    <property type="match status" value="1"/>
</dbReference>
<dbReference type="Gene3D" id="6.10.250.690">
    <property type="match status" value="1"/>
</dbReference>
<reference evidence="6" key="2">
    <citation type="submission" date="2019-11" db="EMBL/GenBank/DDBJ databases">
        <title>Improved Assembly of Tolypothrix boutellei genome.</title>
        <authorList>
            <person name="Sarangi A.N."/>
            <person name="Mukherjee M."/>
            <person name="Ghosh S."/>
            <person name="Singh D."/>
            <person name="Das A."/>
            <person name="Kant S."/>
            <person name="Prusty A."/>
            <person name="Tripathy S."/>
        </authorList>
    </citation>
    <scope>NUCLEOTIDE SEQUENCE</scope>
    <source>
        <strain evidence="6">VB521301</strain>
    </source>
</reference>
<accession>A0A0C1N4E3</accession>
<dbReference type="InterPro" id="IPR001789">
    <property type="entry name" value="Sig_transdc_resp-reg_receiver"/>
</dbReference>
<dbReference type="Proteomes" id="UP000029738">
    <property type="component" value="Unassembled WGS sequence"/>
</dbReference>
<evidence type="ECO:0000313" key="6">
    <source>
        <dbReference type="EMBL" id="KAF3889223.1"/>
    </source>
</evidence>
<dbReference type="InterPro" id="IPR011006">
    <property type="entry name" value="CheY-like_superfamily"/>
</dbReference>
<dbReference type="AlphaFoldDB" id="A0A0C1N4E3"/>
<evidence type="ECO:0000313" key="8">
    <source>
        <dbReference type="Proteomes" id="UP000029738"/>
    </source>
</evidence>
<sequence length="225" mass="25946">MKILIVESDKYTAKFLAENFKHEHYIVDIAYDALKGWEYTQTSQYDLILLDNILPQVDGISFCKRLRNAKYNALILMLSARNKTVDKVMGLDAGADDYLVKPFELEELTARIRALSRRSSEIRQPILVYGDLRLDPSSYCAMYRERSLSLTPKEYMLLECLLRNQNQVLTRSTLADKLWNYDKLAGKETIKTHITNLRKKLKAAGTSDRLIETVYGIGYRLSSSM</sequence>
<dbReference type="PROSITE" id="PS50110">
    <property type="entry name" value="RESPONSE_REGULATORY"/>
    <property type="match status" value="1"/>
</dbReference>
<keyword evidence="8" id="KW-1185">Reference proteome</keyword>
<dbReference type="GO" id="GO:0005829">
    <property type="term" value="C:cytosol"/>
    <property type="evidence" value="ECO:0007669"/>
    <property type="project" value="TreeGrafter"/>
</dbReference>
<dbReference type="GO" id="GO:0000976">
    <property type="term" value="F:transcription cis-regulatory region binding"/>
    <property type="evidence" value="ECO:0007669"/>
    <property type="project" value="TreeGrafter"/>
</dbReference>
<protein>
    <submittedName>
        <fullName evidence="7">GlcNAc transferase</fullName>
    </submittedName>
    <submittedName>
        <fullName evidence="6">Response regulator transcription factor</fullName>
    </submittedName>
</protein>
<dbReference type="SUPFAM" id="SSF52172">
    <property type="entry name" value="CheY-like"/>
    <property type="match status" value="1"/>
</dbReference>
<dbReference type="InterPro" id="IPR001867">
    <property type="entry name" value="OmpR/PhoB-type_DNA-bd"/>
</dbReference>
<comment type="caution">
    <text evidence="7">The sequence shown here is derived from an EMBL/GenBank/DDBJ whole genome shotgun (WGS) entry which is preliminary data.</text>
</comment>
<reference evidence="7" key="1">
    <citation type="journal article" date="2015" name="Genome Announc.">
        <title>Draft Genome Sequence of Tolypothrix boutellei Strain VB521301.</title>
        <authorList>
            <person name="Chandrababunaidu M.M."/>
            <person name="Singh D."/>
            <person name="Sen D."/>
            <person name="Bhan S."/>
            <person name="Das S."/>
            <person name="Gupta A."/>
            <person name="Adhikary S.P."/>
            <person name="Tripathy S."/>
        </authorList>
    </citation>
    <scope>NUCLEOTIDE SEQUENCE</scope>
    <source>
        <strain evidence="7">VB521301</strain>
    </source>
</reference>
<dbReference type="SUPFAM" id="SSF46894">
    <property type="entry name" value="C-terminal effector domain of the bipartite response regulators"/>
    <property type="match status" value="1"/>
</dbReference>
<name>A0A0C1N4E3_9CYAN</name>
<dbReference type="SMART" id="SM00448">
    <property type="entry name" value="REC"/>
    <property type="match status" value="1"/>
</dbReference>
<dbReference type="SMART" id="SM00862">
    <property type="entry name" value="Trans_reg_C"/>
    <property type="match status" value="1"/>
</dbReference>
<evidence type="ECO:0000256" key="3">
    <source>
        <dbReference type="PROSITE-ProRule" id="PRU01091"/>
    </source>
</evidence>
<dbReference type="CDD" id="cd00383">
    <property type="entry name" value="trans_reg_C"/>
    <property type="match status" value="1"/>
</dbReference>
<evidence type="ECO:0000259" key="5">
    <source>
        <dbReference type="PROSITE" id="PS51755"/>
    </source>
</evidence>
<dbReference type="InterPro" id="IPR036388">
    <property type="entry name" value="WH-like_DNA-bd_sf"/>
</dbReference>
<evidence type="ECO:0000256" key="1">
    <source>
        <dbReference type="ARBA" id="ARBA00023125"/>
    </source>
</evidence>
<dbReference type="CDD" id="cd19935">
    <property type="entry name" value="REC_OmpR_CusR-like"/>
    <property type="match status" value="1"/>
</dbReference>
<dbReference type="InterPro" id="IPR039420">
    <property type="entry name" value="WalR-like"/>
</dbReference>
<gene>
    <name evidence="7" type="ORF">DA73_0240110</name>
    <name evidence="6" type="ORF">DA73_0400029890</name>
</gene>
<evidence type="ECO:0000259" key="4">
    <source>
        <dbReference type="PROSITE" id="PS50110"/>
    </source>
</evidence>
<keyword evidence="7" id="KW-0808">Transferase</keyword>
<feature type="modified residue" description="4-aspartylphosphate" evidence="2">
    <location>
        <position position="51"/>
    </location>
</feature>
<dbReference type="Gene3D" id="1.10.10.10">
    <property type="entry name" value="Winged helix-like DNA-binding domain superfamily/Winged helix DNA-binding domain"/>
    <property type="match status" value="1"/>
</dbReference>
<dbReference type="PANTHER" id="PTHR48111">
    <property type="entry name" value="REGULATOR OF RPOS"/>
    <property type="match status" value="1"/>
</dbReference>
<dbReference type="InterPro" id="IPR016032">
    <property type="entry name" value="Sig_transdc_resp-reg_C-effctor"/>
</dbReference>
<evidence type="ECO:0000313" key="7">
    <source>
        <dbReference type="EMBL" id="KIE07316.1"/>
    </source>
</evidence>
<dbReference type="Pfam" id="PF00072">
    <property type="entry name" value="Response_reg"/>
    <property type="match status" value="1"/>
</dbReference>
<dbReference type="GO" id="GO:0032993">
    <property type="term" value="C:protein-DNA complex"/>
    <property type="evidence" value="ECO:0007669"/>
    <property type="project" value="TreeGrafter"/>
</dbReference>
<feature type="domain" description="OmpR/PhoB-type" evidence="5">
    <location>
        <begin position="124"/>
        <end position="223"/>
    </location>
</feature>
<dbReference type="STRING" id="1479485.DA73_0240110"/>
<feature type="DNA-binding region" description="OmpR/PhoB-type" evidence="3">
    <location>
        <begin position="124"/>
        <end position="223"/>
    </location>
</feature>
<keyword evidence="1 3" id="KW-0238">DNA-binding</keyword>
<dbReference type="RefSeq" id="WP_038074157.1">
    <property type="nucleotide sequence ID" value="NZ_JHEG04000001.1"/>
</dbReference>
<dbReference type="Gene3D" id="3.40.50.2300">
    <property type="match status" value="1"/>
</dbReference>
<dbReference type="PROSITE" id="PS51755">
    <property type="entry name" value="OMPR_PHOB"/>
    <property type="match status" value="1"/>
</dbReference>
<dbReference type="GO" id="GO:0000156">
    <property type="term" value="F:phosphorelay response regulator activity"/>
    <property type="evidence" value="ECO:0007669"/>
    <property type="project" value="TreeGrafter"/>
</dbReference>
<feature type="domain" description="Response regulatory" evidence="4">
    <location>
        <begin position="2"/>
        <end position="116"/>
    </location>
</feature>